<name>A0A1G2EKP5_9BACT</name>
<protein>
    <recommendedName>
        <fullName evidence="8">Cobalt ABC transporter permease</fullName>
    </recommendedName>
</protein>
<proteinExistence type="predicted"/>
<organism evidence="6 7">
    <name type="scientific">Candidatus Nealsonbacteria bacterium RIFCSPLOWO2_12_FULL_39_31</name>
    <dbReference type="NCBI Taxonomy" id="1801676"/>
    <lineage>
        <taxon>Bacteria</taxon>
        <taxon>Candidatus Nealsoniibacteriota</taxon>
    </lineage>
</organism>
<evidence type="ECO:0000256" key="2">
    <source>
        <dbReference type="ARBA" id="ARBA00022692"/>
    </source>
</evidence>
<dbReference type="PANTHER" id="PTHR33514:SF13">
    <property type="entry name" value="PROTEIN ABCI12, CHLOROPLASTIC"/>
    <property type="match status" value="1"/>
</dbReference>
<evidence type="ECO:0000256" key="1">
    <source>
        <dbReference type="ARBA" id="ARBA00004141"/>
    </source>
</evidence>
<dbReference type="Pfam" id="PF02361">
    <property type="entry name" value="CbiQ"/>
    <property type="match status" value="1"/>
</dbReference>
<evidence type="ECO:0000313" key="6">
    <source>
        <dbReference type="EMBL" id="OGZ26374.1"/>
    </source>
</evidence>
<feature type="transmembrane region" description="Helical" evidence="5">
    <location>
        <begin position="25"/>
        <end position="53"/>
    </location>
</feature>
<reference evidence="6 7" key="1">
    <citation type="journal article" date="2016" name="Nat. Commun.">
        <title>Thousands of microbial genomes shed light on interconnected biogeochemical processes in an aquifer system.</title>
        <authorList>
            <person name="Anantharaman K."/>
            <person name="Brown C.T."/>
            <person name="Hug L.A."/>
            <person name="Sharon I."/>
            <person name="Castelle C.J."/>
            <person name="Probst A.J."/>
            <person name="Thomas B.C."/>
            <person name="Singh A."/>
            <person name="Wilkins M.J."/>
            <person name="Karaoz U."/>
            <person name="Brodie E.L."/>
            <person name="Williams K.H."/>
            <person name="Hubbard S.S."/>
            <person name="Banfield J.F."/>
        </authorList>
    </citation>
    <scope>NUCLEOTIDE SEQUENCE [LARGE SCALE GENOMIC DNA]</scope>
</reference>
<comment type="subcellular location">
    <subcellularLocation>
        <location evidence="1">Membrane</location>
        <topology evidence="1">Multi-pass membrane protein</topology>
    </subcellularLocation>
</comment>
<keyword evidence="3 5" id="KW-1133">Transmembrane helix</keyword>
<dbReference type="PANTHER" id="PTHR33514">
    <property type="entry name" value="PROTEIN ABCI12, CHLOROPLASTIC"/>
    <property type="match status" value="1"/>
</dbReference>
<sequence>MSSLKIYEYYNSNSVIHKINPIVKIIWLAVFSVLILASNNLYYIIALLILTLAAQTLTKIPLMALKQYIAYLFFFLILSFVLIVVTRENFIVGILFLLKVSILIISAVQFTLTTTQKELLVSLIKTRVPYSFAFTLTIALRFLPTIVKEAKEVMDAQRTRAHKLIFNIFKPATSVRSYIPVVIPLFIIIFNRSFELSLAAETRGFTPKIYEKQKLKFRFIDFCVLLILFFLLFLFFRFEI</sequence>
<dbReference type="AlphaFoldDB" id="A0A1G2EKP5"/>
<evidence type="ECO:0000256" key="3">
    <source>
        <dbReference type="ARBA" id="ARBA00022989"/>
    </source>
</evidence>
<keyword evidence="2 5" id="KW-0812">Transmembrane</keyword>
<evidence type="ECO:0008006" key="8">
    <source>
        <dbReference type="Google" id="ProtNLM"/>
    </source>
</evidence>
<feature type="transmembrane region" description="Helical" evidence="5">
    <location>
        <begin position="65"/>
        <end position="84"/>
    </location>
</feature>
<feature type="transmembrane region" description="Helical" evidence="5">
    <location>
        <begin position="90"/>
        <end position="108"/>
    </location>
</feature>
<comment type="caution">
    <text evidence="6">The sequence shown here is derived from an EMBL/GenBank/DDBJ whole genome shotgun (WGS) entry which is preliminary data.</text>
</comment>
<evidence type="ECO:0000313" key="7">
    <source>
        <dbReference type="Proteomes" id="UP000179122"/>
    </source>
</evidence>
<accession>A0A1G2EKP5</accession>
<dbReference type="InterPro" id="IPR003339">
    <property type="entry name" value="ABC/ECF_trnsptr_transmembrane"/>
</dbReference>
<dbReference type="EMBL" id="MHML01000029">
    <property type="protein sequence ID" value="OGZ26374.1"/>
    <property type="molecule type" value="Genomic_DNA"/>
</dbReference>
<dbReference type="Proteomes" id="UP000179122">
    <property type="component" value="Unassembled WGS sequence"/>
</dbReference>
<evidence type="ECO:0000256" key="4">
    <source>
        <dbReference type="ARBA" id="ARBA00023136"/>
    </source>
</evidence>
<dbReference type="GO" id="GO:0005886">
    <property type="term" value="C:plasma membrane"/>
    <property type="evidence" value="ECO:0007669"/>
    <property type="project" value="TreeGrafter"/>
</dbReference>
<keyword evidence="4 5" id="KW-0472">Membrane</keyword>
<feature type="transmembrane region" description="Helical" evidence="5">
    <location>
        <begin position="128"/>
        <end position="147"/>
    </location>
</feature>
<feature type="transmembrane region" description="Helical" evidence="5">
    <location>
        <begin position="178"/>
        <end position="198"/>
    </location>
</feature>
<feature type="transmembrane region" description="Helical" evidence="5">
    <location>
        <begin position="219"/>
        <end position="238"/>
    </location>
</feature>
<evidence type="ECO:0000256" key="5">
    <source>
        <dbReference type="SAM" id="Phobius"/>
    </source>
</evidence>
<dbReference type="CDD" id="cd16914">
    <property type="entry name" value="EcfT"/>
    <property type="match status" value="1"/>
</dbReference>
<gene>
    <name evidence="6" type="ORF">A3F95_02225</name>
</gene>